<evidence type="ECO:0008006" key="4">
    <source>
        <dbReference type="Google" id="ProtNLM"/>
    </source>
</evidence>
<evidence type="ECO:0000256" key="1">
    <source>
        <dbReference type="SAM" id="Phobius"/>
    </source>
</evidence>
<reference evidence="2" key="1">
    <citation type="submission" date="2020-08" db="EMBL/GenBank/DDBJ databases">
        <title>Taxonomic study for Lactobacillus species isolated from hardwood bark.</title>
        <authorList>
            <person name="Tohno M."/>
            <person name="Tanizawa Y."/>
        </authorList>
    </citation>
    <scope>NUCLEOTIDE SEQUENCE</scope>
    <source>
        <strain evidence="2">B40</strain>
    </source>
</reference>
<accession>A0A916QKL5</accession>
<keyword evidence="1" id="KW-0812">Transmembrane</keyword>
<keyword evidence="3" id="KW-1185">Reference proteome</keyword>
<sequence>MASSIKIDGKFNDWEDVPKSTWTTSAKPSAVAMIHQNDGFYFLVDINPKLTNGYTTYQPAGYVLSVGKWTYYITLSVNPWELQTGKTKKGTVNVWGTSTSGATYWNSSTGKLAVTRKRMGKDRTDDAFEWYIPDSAFKDAEQEATSSTKWTFNNRNLNDGSGITYQGASTGPYMLAAAGFVLAGVGFFVPKYVRRRHEKA</sequence>
<keyword evidence="1" id="KW-0472">Membrane</keyword>
<dbReference type="NCBIfam" id="TIGR04145">
    <property type="entry name" value="Firmicu_CTERM"/>
    <property type="match status" value="1"/>
</dbReference>
<dbReference type="EMBL" id="BMAY01000015">
    <property type="protein sequence ID" value="GFZ27663.1"/>
    <property type="molecule type" value="Genomic_DNA"/>
</dbReference>
<evidence type="ECO:0000313" key="2">
    <source>
        <dbReference type="EMBL" id="GFZ27663.1"/>
    </source>
</evidence>
<protein>
    <recommendedName>
        <fullName evidence="4">Firmicu-CTERM sorting domain-containing protein</fullName>
    </recommendedName>
</protein>
<evidence type="ECO:0000313" key="3">
    <source>
        <dbReference type="Proteomes" id="UP000677218"/>
    </source>
</evidence>
<feature type="transmembrane region" description="Helical" evidence="1">
    <location>
        <begin position="173"/>
        <end position="193"/>
    </location>
</feature>
<keyword evidence="1" id="KW-1133">Transmembrane helix</keyword>
<gene>
    <name evidence="2" type="ORF">LCB40_15430</name>
</gene>
<dbReference type="AlphaFoldDB" id="A0A916QKL5"/>
<dbReference type="InterPro" id="IPR026409">
    <property type="entry name" value="Firmicu_CTERM"/>
</dbReference>
<organism evidence="2 3">
    <name type="scientific">Lactobacillus corticis</name>
    <dbReference type="NCBI Taxonomy" id="2201249"/>
    <lineage>
        <taxon>Bacteria</taxon>
        <taxon>Bacillati</taxon>
        <taxon>Bacillota</taxon>
        <taxon>Bacilli</taxon>
        <taxon>Lactobacillales</taxon>
        <taxon>Lactobacillaceae</taxon>
        <taxon>Lactobacillus</taxon>
    </lineage>
</organism>
<comment type="caution">
    <text evidence="2">The sequence shown here is derived from an EMBL/GenBank/DDBJ whole genome shotgun (WGS) entry which is preliminary data.</text>
</comment>
<name>A0A916QKL5_9LACO</name>
<proteinExistence type="predicted"/>
<dbReference type="Proteomes" id="UP000677218">
    <property type="component" value="Unassembled WGS sequence"/>
</dbReference>